<name>A0AAE0FXT7_9CHLO</name>
<accession>A0AAE0FXT7</accession>
<evidence type="ECO:0000313" key="4">
    <source>
        <dbReference type="EMBL" id="KAK3268016.1"/>
    </source>
</evidence>
<dbReference type="InterPro" id="IPR002213">
    <property type="entry name" value="UDP_glucos_trans"/>
</dbReference>
<dbReference type="Gene3D" id="3.40.50.2000">
    <property type="entry name" value="Glycogen Phosphorylase B"/>
    <property type="match status" value="2"/>
</dbReference>
<sequence>MGCGASSCSSNNNLKELSDLEESLSSPDLLEGSENLIYADGDDDNDFMNGLEFKESLLPVPSLCVAVLVVGTHGDVLPFVQLGQELQKGGHRVRLATHSMYREMVVTAGLEFYPLGGDPKVLSGYCVQSGGRLIPLDVKTLKQVPAQREQLKAIIESTLPACTKPDPEDASKRPFVADAIISNPPVYSHVHIAQGLGIPLHMMFPQPWTRTCAFPHPFANQPYDGKWTQGNRRSYFQADVLQHLGVLQYLNSVRQRLKLPTLSATDLSAAQLLNINHVPFTKMWSPAICPKVKDWGPNIDVVGNFFTNAASSYTPPPEFAQFLSVEPAPIFIGFGSMVIKDTSRLTKIIAEASMTTNTRVVLQSSWSKLGGGDLPDSIFCLGNCPHDWLFPQMAATIHHGGAGTTAAGLRAGLPTMICPFFGDQHFWGFVVERAKCGPPPCEIQKLDANRLKASFLQLRSKEMRAAARQMAEAFALENGVFEGARSFHKQLPVEDIICDVSLFTEKPRIARWYCASLGLKMSAFVYNALCKKGLGRKLQAVPYWPVDYKTKFKKHSRQEQELMQRQIVSRTLLRGVQWGHGHAHMQLKRPDEVFRYTESDLSTISDAATLAISVRQLFTKHDKNSNLILEEDEMIECYHEVYEEEHGSQLGREKCRWIVRCLLDATETGVANFQEFCLIYKLFTENRLDELSSKSDVKSVLNHLQQSRNSTQMIDSILTADDSLFASGGVELIPESKKTIS</sequence>
<dbReference type="InterPro" id="IPR004276">
    <property type="entry name" value="GlycoTrans_28_N"/>
</dbReference>
<proteinExistence type="predicted"/>
<dbReference type="Pfam" id="PF06722">
    <property type="entry name" value="EryCIII-like_C"/>
    <property type="match status" value="1"/>
</dbReference>
<feature type="domain" description="Glycosyltransferase family 28 N-terminal" evidence="2">
    <location>
        <begin position="65"/>
        <end position="215"/>
    </location>
</feature>
<evidence type="ECO:0008006" key="6">
    <source>
        <dbReference type="Google" id="ProtNLM"/>
    </source>
</evidence>
<keyword evidence="1" id="KW-0808">Transferase</keyword>
<dbReference type="Pfam" id="PF03033">
    <property type="entry name" value="Glyco_transf_28"/>
    <property type="match status" value="1"/>
</dbReference>
<dbReference type="InterPro" id="IPR011992">
    <property type="entry name" value="EF-hand-dom_pair"/>
</dbReference>
<organism evidence="4 5">
    <name type="scientific">Cymbomonas tetramitiformis</name>
    <dbReference type="NCBI Taxonomy" id="36881"/>
    <lineage>
        <taxon>Eukaryota</taxon>
        <taxon>Viridiplantae</taxon>
        <taxon>Chlorophyta</taxon>
        <taxon>Pyramimonadophyceae</taxon>
        <taxon>Pyramimonadales</taxon>
        <taxon>Pyramimonadaceae</taxon>
        <taxon>Cymbomonas</taxon>
    </lineage>
</organism>
<dbReference type="FunFam" id="3.40.50.2000:FF:000009">
    <property type="entry name" value="Sterol 3-beta-glucosyltransferase UGT80A2"/>
    <property type="match status" value="1"/>
</dbReference>
<keyword evidence="5" id="KW-1185">Reference proteome</keyword>
<dbReference type="Proteomes" id="UP001190700">
    <property type="component" value="Unassembled WGS sequence"/>
</dbReference>
<gene>
    <name evidence="4" type="ORF">CYMTET_23456</name>
</gene>
<feature type="domain" description="Erythromycin biosynthesis protein CIII-like C-terminal" evidence="3">
    <location>
        <begin position="370"/>
        <end position="474"/>
    </location>
</feature>
<dbReference type="SUPFAM" id="SSF53756">
    <property type="entry name" value="UDP-Glycosyltransferase/glycogen phosphorylase"/>
    <property type="match status" value="1"/>
</dbReference>
<evidence type="ECO:0000313" key="5">
    <source>
        <dbReference type="Proteomes" id="UP001190700"/>
    </source>
</evidence>
<reference evidence="4 5" key="1">
    <citation type="journal article" date="2015" name="Genome Biol. Evol.">
        <title>Comparative Genomics of a Bacterivorous Green Alga Reveals Evolutionary Causalities and Consequences of Phago-Mixotrophic Mode of Nutrition.</title>
        <authorList>
            <person name="Burns J.A."/>
            <person name="Paasch A."/>
            <person name="Narechania A."/>
            <person name="Kim E."/>
        </authorList>
    </citation>
    <scope>NUCLEOTIDE SEQUENCE [LARGE SCALE GENOMIC DNA]</scope>
    <source>
        <strain evidence="4 5">PLY_AMNH</strain>
    </source>
</reference>
<dbReference type="CDD" id="cd03784">
    <property type="entry name" value="GT1_Gtf-like"/>
    <property type="match status" value="1"/>
</dbReference>
<dbReference type="SUPFAM" id="SSF47473">
    <property type="entry name" value="EF-hand"/>
    <property type="match status" value="1"/>
</dbReference>
<dbReference type="GO" id="GO:0005975">
    <property type="term" value="P:carbohydrate metabolic process"/>
    <property type="evidence" value="ECO:0007669"/>
    <property type="project" value="InterPro"/>
</dbReference>
<dbReference type="PANTHER" id="PTHR48050">
    <property type="entry name" value="STEROL 3-BETA-GLUCOSYLTRANSFERASE"/>
    <property type="match status" value="1"/>
</dbReference>
<protein>
    <recommendedName>
        <fullName evidence="6">Glycosyltransferase family 28 N-terminal domain-containing protein</fullName>
    </recommendedName>
</protein>
<dbReference type="EMBL" id="LGRX02012063">
    <property type="protein sequence ID" value="KAK3268016.1"/>
    <property type="molecule type" value="Genomic_DNA"/>
</dbReference>
<dbReference type="InterPro" id="IPR010610">
    <property type="entry name" value="EryCIII-like_C"/>
</dbReference>
<evidence type="ECO:0000256" key="1">
    <source>
        <dbReference type="ARBA" id="ARBA00022679"/>
    </source>
</evidence>
<evidence type="ECO:0000259" key="2">
    <source>
        <dbReference type="Pfam" id="PF03033"/>
    </source>
</evidence>
<dbReference type="PANTHER" id="PTHR48050:SF13">
    <property type="entry name" value="STEROL 3-BETA-GLUCOSYLTRANSFERASE UGT80A2"/>
    <property type="match status" value="1"/>
</dbReference>
<comment type="caution">
    <text evidence="4">The sequence shown here is derived from an EMBL/GenBank/DDBJ whole genome shotgun (WGS) entry which is preliminary data.</text>
</comment>
<evidence type="ECO:0000259" key="3">
    <source>
        <dbReference type="Pfam" id="PF06722"/>
    </source>
</evidence>
<dbReference type="InterPro" id="IPR050426">
    <property type="entry name" value="Glycosyltransferase_28"/>
</dbReference>
<dbReference type="AlphaFoldDB" id="A0AAE0FXT7"/>
<dbReference type="GO" id="GO:0016906">
    <property type="term" value="F:sterol 3-beta-glucosyltransferase activity"/>
    <property type="evidence" value="ECO:0007669"/>
    <property type="project" value="UniProtKB-ARBA"/>
</dbReference>